<protein>
    <recommendedName>
        <fullName evidence="4">High frequency lysogenization protein HflD homolog</fullName>
    </recommendedName>
</protein>
<dbReference type="SUPFAM" id="SSF101322">
    <property type="entry name" value="YcfC-like"/>
    <property type="match status" value="1"/>
</dbReference>
<dbReference type="GO" id="GO:0005886">
    <property type="term" value="C:plasma membrane"/>
    <property type="evidence" value="ECO:0007669"/>
    <property type="project" value="UniProtKB-SubCell"/>
</dbReference>
<comment type="similarity">
    <text evidence="4">Belongs to the HflD family.</text>
</comment>
<dbReference type="NCBIfam" id="NF001246">
    <property type="entry name" value="PRK00218.1-2"/>
    <property type="match status" value="1"/>
</dbReference>
<sequence>MASDYFDIAIALAGVCQAAKLVQQFAHSGEADLNALETSLYSLLQTEPDNITAVYRGSLANIKLGLETLIEQLNAMDNELARYWLSILALSGKLTKSPKAKNALADRIRYLPTQLEHYGLCSETMFEKMASIYTDIVSPLGKKIHVVGSPLYLQQPAMHHRIRACLLAGIRSAVLWQQVGGTKWQILFSRRKILKAAKQIYQTI</sequence>
<accession>A0AAW6QE12</accession>
<evidence type="ECO:0000313" key="6">
    <source>
        <dbReference type="Proteomes" id="UP001214976"/>
    </source>
</evidence>
<dbReference type="InterPro" id="IPR007451">
    <property type="entry name" value="HflD"/>
</dbReference>
<name>A0AAW6QE12_9PAST</name>
<comment type="subcellular location">
    <subcellularLocation>
        <location evidence="4">Cytoplasm</location>
    </subcellularLocation>
    <subcellularLocation>
        <location evidence="4">Cell membrane</location>
        <topology evidence="4">Peripheral membrane protein</topology>
        <orientation evidence="4">Cytoplasmic side</orientation>
    </subcellularLocation>
</comment>
<dbReference type="HAMAP" id="MF_00695">
    <property type="entry name" value="HflD_protein"/>
    <property type="match status" value="1"/>
</dbReference>
<gene>
    <name evidence="4 5" type="primary">hflD</name>
    <name evidence="5" type="ORF">P7M15_08885</name>
</gene>
<keyword evidence="3 4" id="KW-0472">Membrane</keyword>
<dbReference type="PANTHER" id="PTHR38100">
    <property type="entry name" value="HIGH FREQUENCY LYSOGENIZATION PROTEIN HFLD"/>
    <property type="match status" value="1"/>
</dbReference>
<dbReference type="NCBIfam" id="NF001248">
    <property type="entry name" value="PRK00218.1-4"/>
    <property type="match status" value="1"/>
</dbReference>
<dbReference type="Gene3D" id="1.10.3890.10">
    <property type="entry name" value="HflD-like"/>
    <property type="match status" value="1"/>
</dbReference>
<evidence type="ECO:0000313" key="5">
    <source>
        <dbReference type="EMBL" id="MDG2950622.1"/>
    </source>
</evidence>
<proteinExistence type="inferred from homology"/>
<dbReference type="Proteomes" id="UP001214976">
    <property type="component" value="Unassembled WGS sequence"/>
</dbReference>
<evidence type="ECO:0000256" key="3">
    <source>
        <dbReference type="ARBA" id="ARBA00023136"/>
    </source>
</evidence>
<dbReference type="AlphaFoldDB" id="A0AAW6QE12"/>
<evidence type="ECO:0000256" key="4">
    <source>
        <dbReference type="HAMAP-Rule" id="MF_00695"/>
    </source>
</evidence>
<dbReference type="PANTHER" id="PTHR38100:SF1">
    <property type="entry name" value="HIGH FREQUENCY LYSOGENIZATION PROTEIN HFLD"/>
    <property type="match status" value="1"/>
</dbReference>
<evidence type="ECO:0000256" key="1">
    <source>
        <dbReference type="ARBA" id="ARBA00022475"/>
    </source>
</evidence>
<keyword evidence="2 4" id="KW-0963">Cytoplasm</keyword>
<dbReference type="EMBL" id="JARQTW010000014">
    <property type="protein sequence ID" value="MDG2950622.1"/>
    <property type="molecule type" value="Genomic_DNA"/>
</dbReference>
<comment type="caution">
    <text evidence="5">The sequence shown here is derived from an EMBL/GenBank/DDBJ whole genome shotgun (WGS) entry which is preliminary data.</text>
</comment>
<dbReference type="RefSeq" id="WP_317477596.1">
    <property type="nucleotide sequence ID" value="NZ_JARQTW010000014.1"/>
</dbReference>
<organism evidence="5 6">
    <name type="scientific">Exercitatus varius</name>
    <dbReference type="NCBI Taxonomy" id="67857"/>
    <lineage>
        <taxon>Bacteria</taxon>
        <taxon>Pseudomonadati</taxon>
        <taxon>Pseudomonadota</taxon>
        <taxon>Gammaproteobacteria</taxon>
        <taxon>Pasteurellales</taxon>
        <taxon>Pasteurellaceae</taxon>
        <taxon>Exercitatus</taxon>
    </lineage>
</organism>
<dbReference type="InterPro" id="IPR035932">
    <property type="entry name" value="HflD-like_sf"/>
</dbReference>
<dbReference type="Pfam" id="PF04356">
    <property type="entry name" value="DUF489"/>
    <property type="match status" value="1"/>
</dbReference>
<evidence type="ECO:0000256" key="2">
    <source>
        <dbReference type="ARBA" id="ARBA00022490"/>
    </source>
</evidence>
<dbReference type="GO" id="GO:0005737">
    <property type="term" value="C:cytoplasm"/>
    <property type="evidence" value="ECO:0007669"/>
    <property type="project" value="UniProtKB-SubCell"/>
</dbReference>
<reference evidence="5" key="1">
    <citation type="submission" date="2023-03" db="EMBL/GenBank/DDBJ databases">
        <title>Classification of Bisgaard taxon 6 and taxon 10 as Exercitatus varius gen. nov., spec. nov.</title>
        <authorList>
            <person name="Christensen H."/>
        </authorList>
    </citation>
    <scope>NUCLEOTIDE SEQUENCE</scope>
    <source>
        <strain evidence="5">86116</strain>
    </source>
</reference>
<keyword evidence="1 4" id="KW-1003">Cell membrane</keyword>